<dbReference type="EMBL" id="DS469575">
    <property type="protein sequence ID" value="EDO41592.1"/>
    <property type="molecule type" value="Genomic_DNA"/>
</dbReference>
<dbReference type="SUPFAM" id="SSF53448">
    <property type="entry name" value="Nucleotide-diphospho-sugar transferases"/>
    <property type="match status" value="1"/>
</dbReference>
<dbReference type="EC" id="2.4.1.186" evidence="2"/>
<dbReference type="PhylomeDB" id="A7S3T6"/>
<dbReference type="GO" id="GO:0005737">
    <property type="term" value="C:cytoplasm"/>
    <property type="evidence" value="ECO:0000318"/>
    <property type="project" value="GO_Central"/>
</dbReference>
<dbReference type="Gene3D" id="3.90.550.10">
    <property type="entry name" value="Spore Coat Polysaccharide Biosynthesis Protein SpsA, Chain A"/>
    <property type="match status" value="1"/>
</dbReference>
<name>A7S3T6_NEMVE</name>
<feature type="non-terminal residue" evidence="3">
    <location>
        <position position="117"/>
    </location>
</feature>
<comment type="similarity">
    <text evidence="1">Belongs to the glycosyltransferase 8 family. Glycogenin subfamily.</text>
</comment>
<dbReference type="Pfam" id="PF01501">
    <property type="entry name" value="Glyco_transf_8"/>
    <property type="match status" value="1"/>
</dbReference>
<dbReference type="GO" id="GO:0008466">
    <property type="term" value="F:glycogenin glucosyltransferase activity"/>
    <property type="evidence" value="ECO:0007669"/>
    <property type="project" value="UniProtKB-EC"/>
</dbReference>
<dbReference type="AlphaFoldDB" id="A7S3T6"/>
<organism evidence="3 4">
    <name type="scientific">Nematostella vectensis</name>
    <name type="common">Starlet sea anemone</name>
    <dbReference type="NCBI Taxonomy" id="45351"/>
    <lineage>
        <taxon>Eukaryota</taxon>
        <taxon>Metazoa</taxon>
        <taxon>Cnidaria</taxon>
        <taxon>Anthozoa</taxon>
        <taxon>Hexacorallia</taxon>
        <taxon>Actiniaria</taxon>
        <taxon>Edwardsiidae</taxon>
        <taxon>Nematostella</taxon>
    </lineage>
</organism>
<dbReference type="GO" id="GO:0016757">
    <property type="term" value="F:glycosyltransferase activity"/>
    <property type="evidence" value="ECO:0000318"/>
    <property type="project" value="GO_Central"/>
</dbReference>
<reference evidence="3 4" key="1">
    <citation type="journal article" date="2007" name="Science">
        <title>Sea anemone genome reveals ancestral eumetazoan gene repertoire and genomic organization.</title>
        <authorList>
            <person name="Putnam N.H."/>
            <person name="Srivastava M."/>
            <person name="Hellsten U."/>
            <person name="Dirks B."/>
            <person name="Chapman J."/>
            <person name="Salamov A."/>
            <person name="Terry A."/>
            <person name="Shapiro H."/>
            <person name="Lindquist E."/>
            <person name="Kapitonov V.V."/>
            <person name="Jurka J."/>
            <person name="Genikhovich G."/>
            <person name="Grigoriev I.V."/>
            <person name="Lucas S.M."/>
            <person name="Steele R.E."/>
            <person name="Finnerty J.R."/>
            <person name="Technau U."/>
            <person name="Martindale M.Q."/>
            <person name="Rokhsar D.S."/>
        </authorList>
    </citation>
    <scope>NUCLEOTIDE SEQUENCE [LARGE SCALE GENOMIC DNA]</scope>
    <source>
        <strain evidence="4">CH2 X CH6</strain>
    </source>
</reference>
<accession>A7S3T6</accession>
<dbReference type="PANTHER" id="PTHR11183">
    <property type="entry name" value="GLYCOGENIN SUBFAMILY MEMBER"/>
    <property type="match status" value="1"/>
</dbReference>
<dbReference type="InterPro" id="IPR050587">
    <property type="entry name" value="GNT1/Glycosyltrans_8"/>
</dbReference>
<dbReference type="FunFam" id="3.90.550.10:FF:000370">
    <property type="entry name" value="Predicted protein"/>
    <property type="match status" value="1"/>
</dbReference>
<dbReference type="HOGENOM" id="CLU_168684_0_0_1"/>
<proteinExistence type="inferred from homology"/>
<evidence type="ECO:0000313" key="3">
    <source>
        <dbReference type="EMBL" id="EDO41592.1"/>
    </source>
</evidence>
<keyword evidence="4" id="KW-1185">Reference proteome</keyword>
<dbReference type="InterPro" id="IPR029044">
    <property type="entry name" value="Nucleotide-diphossugar_trans"/>
</dbReference>
<feature type="non-terminal residue" evidence="3">
    <location>
        <position position="1"/>
    </location>
</feature>
<evidence type="ECO:0000256" key="2">
    <source>
        <dbReference type="ARBA" id="ARBA00038934"/>
    </source>
</evidence>
<dbReference type="GO" id="GO:0005978">
    <property type="term" value="P:glycogen biosynthetic process"/>
    <property type="evidence" value="ECO:0007669"/>
    <property type="project" value="UniProtKB-ARBA"/>
</dbReference>
<evidence type="ECO:0000313" key="4">
    <source>
        <dbReference type="Proteomes" id="UP000001593"/>
    </source>
</evidence>
<sequence length="117" mass="13797">AWVTLVMLGDGYAAGALAVAQSLRMVQTKYDLVCMVTPDVTHPTRRHLCVMYDHVIEVPYIQHRCRKLWSEKQSRMYDDWIEFSFTKWNCLNLVQYERVMFIDADMVVKVNSDDLFE</sequence>
<dbReference type="eggNOG" id="KOG1950">
    <property type="taxonomic scope" value="Eukaryota"/>
</dbReference>
<dbReference type="InParanoid" id="A7S3T6"/>
<dbReference type="Proteomes" id="UP000001593">
    <property type="component" value="Unassembled WGS sequence"/>
</dbReference>
<evidence type="ECO:0000256" key="1">
    <source>
        <dbReference type="ARBA" id="ARBA00038162"/>
    </source>
</evidence>
<dbReference type="STRING" id="45351.A7S3T6"/>
<dbReference type="InterPro" id="IPR002495">
    <property type="entry name" value="Glyco_trans_8"/>
</dbReference>
<gene>
    <name evidence="3" type="ORF">NEMVEDRAFT_v1g103615</name>
</gene>
<protein>
    <recommendedName>
        <fullName evidence="2">glycogenin glucosyltransferase</fullName>
        <ecNumber evidence="2">2.4.1.186</ecNumber>
    </recommendedName>
</protein>